<gene>
    <name evidence="2" type="ORF">CYMTET_8041</name>
</gene>
<evidence type="ECO:0000313" key="2">
    <source>
        <dbReference type="EMBL" id="KAK3284304.1"/>
    </source>
</evidence>
<dbReference type="GO" id="GO:0035091">
    <property type="term" value="F:phosphatidylinositol binding"/>
    <property type="evidence" value="ECO:0007669"/>
    <property type="project" value="InterPro"/>
</dbReference>
<keyword evidence="3" id="KW-1185">Reference proteome</keyword>
<dbReference type="EMBL" id="LGRX02002356">
    <property type="protein sequence ID" value="KAK3284304.1"/>
    <property type="molecule type" value="Genomic_DNA"/>
</dbReference>
<dbReference type="AlphaFoldDB" id="A0AAE0GTT6"/>
<evidence type="ECO:0000259" key="1">
    <source>
        <dbReference type="PROSITE" id="PS50195"/>
    </source>
</evidence>
<feature type="non-terminal residue" evidence="2">
    <location>
        <position position="244"/>
    </location>
</feature>
<sequence>MDFGIFAALDTIFEPDQQHVVAQVDEELKRPEVIPATAPAGYDWAGGTLQICVSNPKKAGSGLDSHIVYFVRSWNTLTQYKFRQNLVQRRYGDFEWIRKKLCEANPGIIIPPLPPKSMVAQDDPSHAAVQERMAQLDVFFSQVVAHPLLRLDPTLQRWLESSKAEMSSWYERGAIGDSLSLVGGLVGEVFDPPPKGIESEMAATLQDDRLPFQIKAFQKLFVELSCEPPYQTLPFQIKAFQKMF</sequence>
<organism evidence="2 3">
    <name type="scientific">Cymbomonas tetramitiformis</name>
    <dbReference type="NCBI Taxonomy" id="36881"/>
    <lineage>
        <taxon>Eukaryota</taxon>
        <taxon>Viridiplantae</taxon>
        <taxon>Chlorophyta</taxon>
        <taxon>Pyramimonadophyceae</taxon>
        <taxon>Pyramimonadales</taxon>
        <taxon>Pyramimonadaceae</taxon>
        <taxon>Cymbomonas</taxon>
    </lineage>
</organism>
<dbReference type="Proteomes" id="UP001190700">
    <property type="component" value="Unassembled WGS sequence"/>
</dbReference>
<dbReference type="PANTHER" id="PTHR10555:SF170">
    <property type="entry name" value="FI18122P1"/>
    <property type="match status" value="1"/>
</dbReference>
<dbReference type="PROSITE" id="PS50195">
    <property type="entry name" value="PX"/>
    <property type="match status" value="1"/>
</dbReference>
<dbReference type="Pfam" id="PF00787">
    <property type="entry name" value="PX"/>
    <property type="match status" value="1"/>
</dbReference>
<dbReference type="Gene3D" id="3.30.1520.10">
    <property type="entry name" value="Phox-like domain"/>
    <property type="match status" value="1"/>
</dbReference>
<dbReference type="PANTHER" id="PTHR10555">
    <property type="entry name" value="SORTING NEXIN"/>
    <property type="match status" value="1"/>
</dbReference>
<dbReference type="InterPro" id="IPR001683">
    <property type="entry name" value="PX_dom"/>
</dbReference>
<dbReference type="SUPFAM" id="SSF64268">
    <property type="entry name" value="PX domain"/>
    <property type="match status" value="1"/>
</dbReference>
<accession>A0AAE0GTT6</accession>
<protein>
    <recommendedName>
        <fullName evidence="1">PX domain-containing protein</fullName>
    </recommendedName>
</protein>
<comment type="caution">
    <text evidence="2">The sequence shown here is derived from an EMBL/GenBank/DDBJ whole genome shotgun (WGS) entry which is preliminary data.</text>
</comment>
<name>A0AAE0GTT6_9CHLO</name>
<reference evidence="2 3" key="1">
    <citation type="journal article" date="2015" name="Genome Biol. Evol.">
        <title>Comparative Genomics of a Bacterivorous Green Alga Reveals Evolutionary Causalities and Consequences of Phago-Mixotrophic Mode of Nutrition.</title>
        <authorList>
            <person name="Burns J.A."/>
            <person name="Paasch A."/>
            <person name="Narechania A."/>
            <person name="Kim E."/>
        </authorList>
    </citation>
    <scope>NUCLEOTIDE SEQUENCE [LARGE SCALE GENOMIC DNA]</scope>
    <source>
        <strain evidence="2 3">PLY_AMNH</strain>
    </source>
</reference>
<dbReference type="GO" id="GO:0005768">
    <property type="term" value="C:endosome"/>
    <property type="evidence" value="ECO:0007669"/>
    <property type="project" value="UniProtKB-ARBA"/>
</dbReference>
<proteinExistence type="predicted"/>
<dbReference type="InterPro" id="IPR036871">
    <property type="entry name" value="PX_dom_sf"/>
</dbReference>
<evidence type="ECO:0000313" key="3">
    <source>
        <dbReference type="Proteomes" id="UP001190700"/>
    </source>
</evidence>
<feature type="domain" description="PX" evidence="1">
    <location>
        <begin position="47"/>
        <end position="166"/>
    </location>
</feature>
<dbReference type="SMART" id="SM00312">
    <property type="entry name" value="PX"/>
    <property type="match status" value="1"/>
</dbReference>